<evidence type="ECO:0000313" key="3">
    <source>
        <dbReference type="EMBL" id="KAG5675815.1"/>
    </source>
</evidence>
<organism evidence="3 4">
    <name type="scientific">Polypedilum vanderplanki</name>
    <name type="common">Sleeping chironomid midge</name>
    <dbReference type="NCBI Taxonomy" id="319348"/>
    <lineage>
        <taxon>Eukaryota</taxon>
        <taxon>Metazoa</taxon>
        <taxon>Ecdysozoa</taxon>
        <taxon>Arthropoda</taxon>
        <taxon>Hexapoda</taxon>
        <taxon>Insecta</taxon>
        <taxon>Pterygota</taxon>
        <taxon>Neoptera</taxon>
        <taxon>Endopterygota</taxon>
        <taxon>Diptera</taxon>
        <taxon>Nematocera</taxon>
        <taxon>Chironomoidea</taxon>
        <taxon>Chironomidae</taxon>
        <taxon>Chironominae</taxon>
        <taxon>Polypedilum</taxon>
        <taxon>Polypedilum</taxon>
    </lineage>
</organism>
<name>A0A9J6C192_POLVA</name>
<dbReference type="EMBL" id="JADBJN010000002">
    <property type="protein sequence ID" value="KAG5675815.1"/>
    <property type="molecule type" value="Genomic_DNA"/>
</dbReference>
<keyword evidence="2" id="KW-0812">Transmembrane</keyword>
<keyword evidence="4" id="KW-1185">Reference proteome</keyword>
<keyword evidence="2" id="KW-0472">Membrane</keyword>
<proteinExistence type="predicted"/>
<evidence type="ECO:0000256" key="1">
    <source>
        <dbReference type="SAM" id="MobiDB-lite"/>
    </source>
</evidence>
<reference evidence="3" key="1">
    <citation type="submission" date="2021-03" db="EMBL/GenBank/DDBJ databases">
        <title>Chromosome level genome of the anhydrobiotic midge Polypedilum vanderplanki.</title>
        <authorList>
            <person name="Yoshida Y."/>
            <person name="Kikawada T."/>
            <person name="Gusev O."/>
        </authorList>
    </citation>
    <scope>NUCLEOTIDE SEQUENCE</scope>
    <source>
        <strain evidence="3">NIAS01</strain>
        <tissue evidence="3">Whole body or cell culture</tissue>
    </source>
</reference>
<dbReference type="Proteomes" id="UP001107558">
    <property type="component" value="Chromosome 2"/>
</dbReference>
<evidence type="ECO:0000313" key="4">
    <source>
        <dbReference type="Proteomes" id="UP001107558"/>
    </source>
</evidence>
<accession>A0A9J6C192</accession>
<feature type="region of interest" description="Disordered" evidence="1">
    <location>
        <begin position="1"/>
        <end position="38"/>
    </location>
</feature>
<comment type="caution">
    <text evidence="3">The sequence shown here is derived from an EMBL/GenBank/DDBJ whole genome shotgun (WGS) entry which is preliminary data.</text>
</comment>
<sequence>MNLMFRKNFRESGSGASSSKNIKLNKINRSGGKRSRDMSLSYTPNNEDSFNTQYRTHLFFNARGGANAYDDSGLLNFFFIKFILIFSWPINDKLRCYYLHAKKLEF</sequence>
<dbReference type="AlphaFoldDB" id="A0A9J6C192"/>
<gene>
    <name evidence="3" type="ORF">PVAND_005686</name>
</gene>
<feature type="transmembrane region" description="Helical" evidence="2">
    <location>
        <begin position="73"/>
        <end position="90"/>
    </location>
</feature>
<evidence type="ECO:0000256" key="2">
    <source>
        <dbReference type="SAM" id="Phobius"/>
    </source>
</evidence>
<keyword evidence="2" id="KW-1133">Transmembrane helix</keyword>
<protein>
    <submittedName>
        <fullName evidence="3">Uncharacterized protein</fullName>
    </submittedName>
</protein>